<dbReference type="Gene3D" id="3.40.50.720">
    <property type="entry name" value="NAD(P)-binding Rossmann-like Domain"/>
    <property type="match status" value="1"/>
</dbReference>
<accession>A0A6G1HCH9</accession>
<dbReference type="EMBL" id="ML977140">
    <property type="protein sequence ID" value="KAF1990943.1"/>
    <property type="molecule type" value="Genomic_DNA"/>
</dbReference>
<protein>
    <submittedName>
        <fullName evidence="5">NAD(P)-binding protein</fullName>
    </submittedName>
</protein>
<keyword evidence="6" id="KW-1185">Reference proteome</keyword>
<dbReference type="PROSITE" id="PS00061">
    <property type="entry name" value="ADH_SHORT"/>
    <property type="match status" value="1"/>
</dbReference>
<dbReference type="OrthoDB" id="191139at2759"/>
<comment type="similarity">
    <text evidence="1 4">Belongs to the short-chain dehydrogenases/reductases (SDR) family.</text>
</comment>
<dbReference type="Proteomes" id="UP000800041">
    <property type="component" value="Unassembled WGS sequence"/>
</dbReference>
<dbReference type="InterPro" id="IPR020904">
    <property type="entry name" value="Sc_DH/Rdtase_CS"/>
</dbReference>
<keyword evidence="3" id="KW-0560">Oxidoreductase</keyword>
<dbReference type="PRINTS" id="PR00081">
    <property type="entry name" value="GDHRDH"/>
</dbReference>
<dbReference type="PANTHER" id="PTHR43490:SF99">
    <property type="entry name" value="SHORT-CHAIN DEHYDROGENASE_REDUCTASE"/>
    <property type="match status" value="1"/>
</dbReference>
<dbReference type="GO" id="GO:0016491">
    <property type="term" value="F:oxidoreductase activity"/>
    <property type="evidence" value="ECO:0007669"/>
    <property type="project" value="UniProtKB-KW"/>
</dbReference>
<evidence type="ECO:0000256" key="4">
    <source>
        <dbReference type="RuleBase" id="RU000363"/>
    </source>
</evidence>
<evidence type="ECO:0000256" key="1">
    <source>
        <dbReference type="ARBA" id="ARBA00006484"/>
    </source>
</evidence>
<organism evidence="5 6">
    <name type="scientific">Aulographum hederae CBS 113979</name>
    <dbReference type="NCBI Taxonomy" id="1176131"/>
    <lineage>
        <taxon>Eukaryota</taxon>
        <taxon>Fungi</taxon>
        <taxon>Dikarya</taxon>
        <taxon>Ascomycota</taxon>
        <taxon>Pezizomycotina</taxon>
        <taxon>Dothideomycetes</taxon>
        <taxon>Pleosporomycetidae</taxon>
        <taxon>Aulographales</taxon>
        <taxon>Aulographaceae</taxon>
    </lineage>
</organism>
<evidence type="ECO:0000313" key="5">
    <source>
        <dbReference type="EMBL" id="KAF1990943.1"/>
    </source>
</evidence>
<gene>
    <name evidence="5" type="ORF">K402DRAFT_323526</name>
</gene>
<dbReference type="InterPro" id="IPR002347">
    <property type="entry name" value="SDR_fam"/>
</dbReference>
<keyword evidence="2" id="KW-0521">NADP</keyword>
<evidence type="ECO:0000313" key="6">
    <source>
        <dbReference type="Proteomes" id="UP000800041"/>
    </source>
</evidence>
<dbReference type="PRINTS" id="PR00080">
    <property type="entry name" value="SDRFAMILY"/>
</dbReference>
<dbReference type="AlphaFoldDB" id="A0A6G1HCH9"/>
<sequence length="249" mass="26759">MAGKVILVTGANRGIGFAIVQRLSQRPEGRDDTYILGVRSLEAGNEAVKELQELVGEPRRFEVLQIDVTDDTSVHTTVQELFTRFGKLDVLINNAGYAAITSPDNADLRQAFSTILSVNVTSIAILTTALLSLLKQSPTPLVINVSSARGSTTRSAAGDLPPTRSVPYSVSKAALNMLTVEMGRAEPGVVFQSACPGFCRTRFNGFKGVREPIEGARVVVELVGGRGGTPGYESGFWHFGEGGMERYPW</sequence>
<dbReference type="GO" id="GO:0016020">
    <property type="term" value="C:membrane"/>
    <property type="evidence" value="ECO:0007669"/>
    <property type="project" value="TreeGrafter"/>
</dbReference>
<evidence type="ECO:0000256" key="2">
    <source>
        <dbReference type="ARBA" id="ARBA00022857"/>
    </source>
</evidence>
<reference evidence="5" key="1">
    <citation type="journal article" date="2020" name="Stud. Mycol.">
        <title>101 Dothideomycetes genomes: a test case for predicting lifestyles and emergence of pathogens.</title>
        <authorList>
            <person name="Haridas S."/>
            <person name="Albert R."/>
            <person name="Binder M."/>
            <person name="Bloem J."/>
            <person name="Labutti K."/>
            <person name="Salamov A."/>
            <person name="Andreopoulos B."/>
            <person name="Baker S."/>
            <person name="Barry K."/>
            <person name="Bills G."/>
            <person name="Bluhm B."/>
            <person name="Cannon C."/>
            <person name="Castanera R."/>
            <person name="Culley D."/>
            <person name="Daum C."/>
            <person name="Ezra D."/>
            <person name="Gonzalez J."/>
            <person name="Henrissat B."/>
            <person name="Kuo A."/>
            <person name="Liang C."/>
            <person name="Lipzen A."/>
            <person name="Lutzoni F."/>
            <person name="Magnuson J."/>
            <person name="Mondo S."/>
            <person name="Nolan M."/>
            <person name="Ohm R."/>
            <person name="Pangilinan J."/>
            <person name="Park H.-J."/>
            <person name="Ramirez L."/>
            <person name="Alfaro M."/>
            <person name="Sun H."/>
            <person name="Tritt A."/>
            <person name="Yoshinaga Y."/>
            <person name="Zwiers L.-H."/>
            <person name="Turgeon B."/>
            <person name="Goodwin S."/>
            <person name="Spatafora J."/>
            <person name="Crous P."/>
            <person name="Grigoriev I."/>
        </authorList>
    </citation>
    <scope>NUCLEOTIDE SEQUENCE</scope>
    <source>
        <strain evidence="5">CBS 113979</strain>
    </source>
</reference>
<evidence type="ECO:0000256" key="3">
    <source>
        <dbReference type="ARBA" id="ARBA00023002"/>
    </source>
</evidence>
<dbReference type="InterPro" id="IPR036291">
    <property type="entry name" value="NAD(P)-bd_dom_sf"/>
</dbReference>
<proteinExistence type="inferred from homology"/>
<name>A0A6G1HCH9_9PEZI</name>
<dbReference type="Pfam" id="PF00106">
    <property type="entry name" value="adh_short"/>
    <property type="match status" value="1"/>
</dbReference>
<dbReference type="SUPFAM" id="SSF51735">
    <property type="entry name" value="NAD(P)-binding Rossmann-fold domains"/>
    <property type="match status" value="1"/>
</dbReference>
<dbReference type="PANTHER" id="PTHR43490">
    <property type="entry name" value="(+)-NEOMENTHOL DEHYDROGENASE"/>
    <property type="match status" value="1"/>
</dbReference>